<comment type="caution">
    <text evidence="3">The sequence shown here is derived from an EMBL/GenBank/DDBJ whole genome shotgun (WGS) entry which is preliminary data.</text>
</comment>
<dbReference type="SUPFAM" id="SSF51215">
    <property type="entry name" value="Regulatory protein AraC"/>
    <property type="match status" value="1"/>
</dbReference>
<evidence type="ECO:0000313" key="4">
    <source>
        <dbReference type="Proteomes" id="UP001300012"/>
    </source>
</evidence>
<accession>A0ABT1YUE1</accession>
<reference evidence="3 4" key="1">
    <citation type="submission" date="2022-08" db="EMBL/GenBank/DDBJ databases">
        <title>Paenibacillus endoradicis sp. nov., Paenibacillus radicibacter sp. nov and Paenibacillus pararadicis sp. nov., three cold-adapted plant growth-promoting bacteria isolated from root of Larix gmelinii in Great Khingan.</title>
        <authorList>
            <person name="Xue H."/>
        </authorList>
    </citation>
    <scope>NUCLEOTIDE SEQUENCE [LARGE SCALE GENOMIC DNA]</scope>
    <source>
        <strain evidence="3 4">N5-1-1-5</strain>
    </source>
</reference>
<protein>
    <submittedName>
        <fullName evidence="3">AraC family ligand binding domain-containing protein</fullName>
    </submittedName>
</protein>
<dbReference type="Gene3D" id="2.60.120.10">
    <property type="entry name" value="Jelly Rolls"/>
    <property type="match status" value="1"/>
</dbReference>
<feature type="domain" description="AraC-type arabinose-binding/dimerisation" evidence="2">
    <location>
        <begin position="29"/>
        <end position="100"/>
    </location>
</feature>
<keyword evidence="1" id="KW-0238">DNA-binding</keyword>
<dbReference type="EMBL" id="JANQBD010000031">
    <property type="protein sequence ID" value="MCR8635730.1"/>
    <property type="molecule type" value="Genomic_DNA"/>
</dbReference>
<name>A0ABT1YUE1_9BACL</name>
<dbReference type="InterPro" id="IPR003313">
    <property type="entry name" value="AraC-bd"/>
</dbReference>
<dbReference type="RefSeq" id="WP_258217275.1">
    <property type="nucleotide sequence ID" value="NZ_JANQBD010000031.1"/>
</dbReference>
<organism evidence="3 4">
    <name type="scientific">Paenibacillus radicis</name>
    <name type="common">ex Xue et al. 2023</name>
    <dbReference type="NCBI Taxonomy" id="2972489"/>
    <lineage>
        <taxon>Bacteria</taxon>
        <taxon>Bacillati</taxon>
        <taxon>Bacillota</taxon>
        <taxon>Bacilli</taxon>
        <taxon>Bacillales</taxon>
        <taxon>Paenibacillaceae</taxon>
        <taxon>Paenibacillus</taxon>
    </lineage>
</organism>
<dbReference type="InterPro" id="IPR037923">
    <property type="entry name" value="HTH-like"/>
</dbReference>
<dbReference type="Pfam" id="PF02311">
    <property type="entry name" value="AraC_binding"/>
    <property type="match status" value="1"/>
</dbReference>
<proteinExistence type="predicted"/>
<dbReference type="InterPro" id="IPR014710">
    <property type="entry name" value="RmlC-like_jellyroll"/>
</dbReference>
<evidence type="ECO:0000313" key="3">
    <source>
        <dbReference type="EMBL" id="MCR8635730.1"/>
    </source>
</evidence>
<gene>
    <name evidence="3" type="ORF">NV381_31445</name>
</gene>
<keyword evidence="4" id="KW-1185">Reference proteome</keyword>
<evidence type="ECO:0000256" key="1">
    <source>
        <dbReference type="ARBA" id="ARBA00023125"/>
    </source>
</evidence>
<evidence type="ECO:0000259" key="2">
    <source>
        <dbReference type="Pfam" id="PF02311"/>
    </source>
</evidence>
<dbReference type="Proteomes" id="UP001300012">
    <property type="component" value="Unassembled WGS sequence"/>
</dbReference>
<sequence>MRIDNYLNLTRFPAQISLTLDRTASFREVRHSHPGLEIIYVHEGCGHVVLNQQRYIIQPGTLLYYKPYQQHQVQMNIDAENPYIRSMFLFEPALLWDYYFSGVATRFGQRSNASYNMEENTLVLIQILHYLQQVYEHSNRRLYLQS</sequence>